<keyword evidence="1" id="KW-0472">Membrane</keyword>
<keyword evidence="1" id="KW-1133">Transmembrane helix</keyword>
<dbReference type="Gene3D" id="1.10.150.320">
    <property type="entry name" value="Photosystem II 12 kDa extrinsic protein"/>
    <property type="match status" value="1"/>
</dbReference>
<keyword evidence="1" id="KW-0812">Transmembrane</keyword>
<proteinExistence type="predicted"/>
<feature type="domain" description="Helix-hairpin-helix DNA-binding motif class 1" evidence="2">
    <location>
        <begin position="126"/>
        <end position="145"/>
    </location>
</feature>
<name>A0A395LY69_9BACT</name>
<dbReference type="InterPro" id="IPR051675">
    <property type="entry name" value="Endo/Exo/Phosphatase_dom_1"/>
</dbReference>
<evidence type="ECO:0000313" key="3">
    <source>
        <dbReference type="EMBL" id="RFM23401.1"/>
    </source>
</evidence>
<evidence type="ECO:0000259" key="2">
    <source>
        <dbReference type="SMART" id="SM00278"/>
    </source>
</evidence>
<gene>
    <name evidence="3" type="ORF">D0433_10730</name>
</gene>
<evidence type="ECO:0000313" key="4">
    <source>
        <dbReference type="Proteomes" id="UP000266389"/>
    </source>
</evidence>
<sequence length="149" mass="16852">MNWLNQLSTRLGLLRAEVAVLCCLLLFFLAGVALKLIAGYRERSELIEKAQAELFIGAESDSLLAAEEQRYEQSLAEFQKPEPTRKLNFNIATVEQLEALPEIGTVLADRLIRFRNYKGGRLRSLDELLEVKGITPERLSVLKAYLTVE</sequence>
<dbReference type="PANTHER" id="PTHR21180:SF32">
    <property type="entry name" value="ENDONUCLEASE_EXONUCLEASE_PHOSPHATASE FAMILY DOMAIN-CONTAINING PROTEIN 1"/>
    <property type="match status" value="1"/>
</dbReference>
<organism evidence="3 4">
    <name type="scientific">Candidatus Thermochlorobacter aerophilus</name>
    <dbReference type="NCBI Taxonomy" id="1868324"/>
    <lineage>
        <taxon>Bacteria</taxon>
        <taxon>Pseudomonadati</taxon>
        <taxon>Chlorobiota</taxon>
        <taxon>Chlorobiia</taxon>
        <taxon>Chlorobiales</taxon>
        <taxon>Candidatus Thermochlorobacteriaceae</taxon>
        <taxon>Candidatus Thermochlorobacter</taxon>
    </lineage>
</organism>
<dbReference type="GO" id="GO:0015627">
    <property type="term" value="C:type II protein secretion system complex"/>
    <property type="evidence" value="ECO:0007669"/>
    <property type="project" value="TreeGrafter"/>
</dbReference>
<feature type="domain" description="Helix-hairpin-helix DNA-binding motif class 1" evidence="2">
    <location>
        <begin position="95"/>
        <end position="114"/>
    </location>
</feature>
<protein>
    <submittedName>
        <fullName evidence="3">Helix-hairpin-helix domain-containing protein</fullName>
    </submittedName>
</protein>
<dbReference type="AlphaFoldDB" id="A0A395LY69"/>
<feature type="transmembrane region" description="Helical" evidence="1">
    <location>
        <begin position="12"/>
        <end position="34"/>
    </location>
</feature>
<reference evidence="3 4" key="1">
    <citation type="journal article" date="2011" name="ISME J.">
        <title>Community ecology of hot spring cyanobacterial mats: predominant populations and their functional potential.</title>
        <authorList>
            <person name="Klatt C.G."/>
            <person name="Wood J.M."/>
            <person name="Rusch D.B."/>
            <person name="Bateson M.M."/>
            <person name="Hamamura N."/>
            <person name="Heidelberg J.F."/>
            <person name="Grossman A.R."/>
            <person name="Bhaya D."/>
            <person name="Cohan F.M."/>
            <person name="Kuhl M."/>
            <person name="Bryant D.A."/>
            <person name="Ward D.M."/>
        </authorList>
    </citation>
    <scope>NUCLEOTIDE SEQUENCE [LARGE SCALE GENOMIC DNA]</scope>
    <source>
        <strain evidence="3">OS</strain>
    </source>
</reference>
<dbReference type="GO" id="GO:0003677">
    <property type="term" value="F:DNA binding"/>
    <property type="evidence" value="ECO:0007669"/>
    <property type="project" value="InterPro"/>
</dbReference>
<dbReference type="SUPFAM" id="SSF47781">
    <property type="entry name" value="RuvA domain 2-like"/>
    <property type="match status" value="1"/>
</dbReference>
<comment type="caution">
    <text evidence="3">The sequence shown here is derived from an EMBL/GenBank/DDBJ whole genome shotgun (WGS) entry which is preliminary data.</text>
</comment>
<dbReference type="SMART" id="SM00278">
    <property type="entry name" value="HhH1"/>
    <property type="match status" value="2"/>
</dbReference>
<dbReference type="GO" id="GO:0015628">
    <property type="term" value="P:protein secretion by the type II secretion system"/>
    <property type="evidence" value="ECO:0007669"/>
    <property type="project" value="TreeGrafter"/>
</dbReference>
<dbReference type="PANTHER" id="PTHR21180">
    <property type="entry name" value="ENDONUCLEASE/EXONUCLEASE/PHOSPHATASE FAMILY DOMAIN-CONTAINING PROTEIN 1"/>
    <property type="match status" value="1"/>
</dbReference>
<dbReference type="Proteomes" id="UP000266389">
    <property type="component" value="Unassembled WGS sequence"/>
</dbReference>
<accession>A0A395LY69</accession>
<dbReference type="EMBL" id="PHFL01000065">
    <property type="protein sequence ID" value="RFM23401.1"/>
    <property type="molecule type" value="Genomic_DNA"/>
</dbReference>
<dbReference type="GO" id="GO:0006281">
    <property type="term" value="P:DNA repair"/>
    <property type="evidence" value="ECO:0007669"/>
    <property type="project" value="InterPro"/>
</dbReference>
<dbReference type="Pfam" id="PF12836">
    <property type="entry name" value="HHH_3"/>
    <property type="match status" value="1"/>
</dbReference>
<dbReference type="InterPro" id="IPR003583">
    <property type="entry name" value="Hlx-hairpin-Hlx_DNA-bd_motif"/>
</dbReference>
<dbReference type="InterPro" id="IPR010994">
    <property type="entry name" value="RuvA_2-like"/>
</dbReference>
<evidence type="ECO:0000256" key="1">
    <source>
        <dbReference type="SAM" id="Phobius"/>
    </source>
</evidence>